<dbReference type="InterPro" id="IPR052710">
    <property type="entry name" value="CAAX_protease"/>
</dbReference>
<evidence type="ECO:0000313" key="3">
    <source>
        <dbReference type="EMBL" id="MBM7632040.1"/>
    </source>
</evidence>
<evidence type="ECO:0000259" key="2">
    <source>
        <dbReference type="Pfam" id="PF02517"/>
    </source>
</evidence>
<feature type="transmembrane region" description="Helical" evidence="1">
    <location>
        <begin position="78"/>
        <end position="102"/>
    </location>
</feature>
<dbReference type="PANTHER" id="PTHR36435">
    <property type="entry name" value="SLR1288 PROTEIN"/>
    <property type="match status" value="1"/>
</dbReference>
<name>A0ABS2P9H4_9BACL</name>
<feature type="transmembrane region" description="Helical" evidence="1">
    <location>
        <begin position="153"/>
        <end position="170"/>
    </location>
</feature>
<accession>A0ABS2P9H4</accession>
<protein>
    <submittedName>
        <fullName evidence="3">Membrane protease YdiL (CAAX protease family)</fullName>
    </submittedName>
</protein>
<comment type="caution">
    <text evidence="3">The sequence shown here is derived from an EMBL/GenBank/DDBJ whole genome shotgun (WGS) entry which is preliminary data.</text>
</comment>
<feature type="transmembrane region" description="Helical" evidence="1">
    <location>
        <begin position="176"/>
        <end position="191"/>
    </location>
</feature>
<reference evidence="3 4" key="1">
    <citation type="submission" date="2021-01" db="EMBL/GenBank/DDBJ databases">
        <title>Genomic Encyclopedia of Type Strains, Phase IV (KMG-IV): sequencing the most valuable type-strain genomes for metagenomic binning, comparative biology and taxonomic classification.</title>
        <authorList>
            <person name="Goeker M."/>
        </authorList>
    </citation>
    <scope>NUCLEOTIDE SEQUENCE [LARGE SCALE GENOMIC DNA]</scope>
    <source>
        <strain evidence="3 4">DSM 25540</strain>
    </source>
</reference>
<keyword evidence="1" id="KW-1133">Transmembrane helix</keyword>
<feature type="transmembrane region" description="Helical" evidence="1">
    <location>
        <begin position="122"/>
        <end position="141"/>
    </location>
</feature>
<dbReference type="PANTHER" id="PTHR36435:SF6">
    <property type="entry name" value="ABORTIVE INFECTION PROTEIN"/>
    <property type="match status" value="1"/>
</dbReference>
<feature type="transmembrane region" description="Helical" evidence="1">
    <location>
        <begin position="7"/>
        <end position="33"/>
    </location>
</feature>
<feature type="transmembrane region" description="Helical" evidence="1">
    <location>
        <begin position="39"/>
        <end position="58"/>
    </location>
</feature>
<sequence length="245" mass="27030">MSYTLRYWLIGVTFLVAQFGSVGFAIIFALMGMEPGESFVYSIVLAFALGAIVMLFLIRNANPLMRADRPRSGVGVTIGLIFLGVLLAIVGQQVAFLIQSALFGVPAGSENTAMLLDMMNSFPIMLLAVVVFGPIMEEILFRQVIFGKLYKHMNFFFAAALSSLAFSVVHMEFSNILVYAGAGFAFAYVYVKSNRIIVPIIAHCLMNAWAAVPILLEYLGYDVLDMMEQMEQTTQLITGWLGLFL</sequence>
<dbReference type="GO" id="GO:0008233">
    <property type="term" value="F:peptidase activity"/>
    <property type="evidence" value="ECO:0007669"/>
    <property type="project" value="UniProtKB-KW"/>
</dbReference>
<dbReference type="InterPro" id="IPR003675">
    <property type="entry name" value="Rce1/LyrA-like_dom"/>
</dbReference>
<dbReference type="GO" id="GO:0006508">
    <property type="term" value="P:proteolysis"/>
    <property type="evidence" value="ECO:0007669"/>
    <property type="project" value="UniProtKB-KW"/>
</dbReference>
<gene>
    <name evidence="3" type="ORF">JOD17_001133</name>
</gene>
<dbReference type="RefSeq" id="WP_042420781.1">
    <property type="nucleotide sequence ID" value="NZ_JAFBEC010000003.1"/>
</dbReference>
<feature type="domain" description="CAAX prenyl protease 2/Lysostaphin resistance protein A-like" evidence="2">
    <location>
        <begin position="122"/>
        <end position="208"/>
    </location>
</feature>
<organism evidence="3 4">
    <name type="scientific">Geomicrobium sediminis</name>
    <dbReference type="NCBI Taxonomy" id="1347788"/>
    <lineage>
        <taxon>Bacteria</taxon>
        <taxon>Bacillati</taxon>
        <taxon>Bacillota</taxon>
        <taxon>Bacilli</taxon>
        <taxon>Bacillales</taxon>
        <taxon>Geomicrobium</taxon>
    </lineage>
</organism>
<proteinExistence type="predicted"/>
<keyword evidence="1" id="KW-0812">Transmembrane</keyword>
<dbReference type="Proteomes" id="UP000741863">
    <property type="component" value="Unassembled WGS sequence"/>
</dbReference>
<keyword evidence="4" id="KW-1185">Reference proteome</keyword>
<dbReference type="EMBL" id="JAFBEC010000003">
    <property type="protein sequence ID" value="MBM7632040.1"/>
    <property type="molecule type" value="Genomic_DNA"/>
</dbReference>
<keyword evidence="3" id="KW-0378">Hydrolase</keyword>
<keyword evidence="3" id="KW-0645">Protease</keyword>
<evidence type="ECO:0000313" key="4">
    <source>
        <dbReference type="Proteomes" id="UP000741863"/>
    </source>
</evidence>
<evidence type="ECO:0000256" key="1">
    <source>
        <dbReference type="SAM" id="Phobius"/>
    </source>
</evidence>
<dbReference type="Pfam" id="PF02517">
    <property type="entry name" value="Rce1-like"/>
    <property type="match status" value="1"/>
</dbReference>
<feature type="transmembrane region" description="Helical" evidence="1">
    <location>
        <begin position="196"/>
        <end position="216"/>
    </location>
</feature>
<keyword evidence="1" id="KW-0472">Membrane</keyword>